<feature type="domain" description="RING-type" evidence="9">
    <location>
        <begin position="2360"/>
        <end position="2399"/>
    </location>
</feature>
<evidence type="ECO:0000256" key="4">
    <source>
        <dbReference type="ARBA" id="ARBA00022771"/>
    </source>
</evidence>
<dbReference type="InterPro" id="IPR017907">
    <property type="entry name" value="Znf_RING_CS"/>
</dbReference>
<evidence type="ECO:0000256" key="3">
    <source>
        <dbReference type="ARBA" id="ARBA00022723"/>
    </source>
</evidence>
<dbReference type="PROSITE" id="PS00518">
    <property type="entry name" value="ZF_RING_1"/>
    <property type="match status" value="1"/>
</dbReference>
<feature type="compositionally biased region" description="Polar residues" evidence="8">
    <location>
        <begin position="353"/>
        <end position="385"/>
    </location>
</feature>
<comment type="caution">
    <text evidence="11">The sequence shown here is derived from an EMBL/GenBank/DDBJ whole genome shotgun (WGS) entry which is preliminary data.</text>
</comment>
<feature type="compositionally biased region" description="Basic and acidic residues" evidence="8">
    <location>
        <begin position="2896"/>
        <end position="2908"/>
    </location>
</feature>
<dbReference type="GO" id="GO:0005730">
    <property type="term" value="C:nucleolus"/>
    <property type="evidence" value="ECO:0007669"/>
    <property type="project" value="TreeGrafter"/>
</dbReference>
<evidence type="ECO:0000256" key="2">
    <source>
        <dbReference type="ARBA" id="ARBA00022490"/>
    </source>
</evidence>
<dbReference type="EMBL" id="JANIIK010000047">
    <property type="protein sequence ID" value="KAJ3601553.1"/>
    <property type="molecule type" value="Genomic_DNA"/>
</dbReference>
<dbReference type="GO" id="GO:0004842">
    <property type="term" value="F:ubiquitin-protein transferase activity"/>
    <property type="evidence" value="ECO:0007669"/>
    <property type="project" value="InterPro"/>
</dbReference>
<dbReference type="Pfam" id="PF20173">
    <property type="entry name" value="ZnF_RZ-type"/>
    <property type="match status" value="1"/>
</dbReference>
<dbReference type="GO" id="GO:0005829">
    <property type="term" value="C:cytosol"/>
    <property type="evidence" value="ECO:0007669"/>
    <property type="project" value="TreeGrafter"/>
</dbReference>
<keyword evidence="3" id="KW-0479">Metal-binding</keyword>
<feature type="compositionally biased region" description="Polar residues" evidence="8">
    <location>
        <begin position="209"/>
        <end position="345"/>
    </location>
</feature>
<evidence type="ECO:0000256" key="8">
    <source>
        <dbReference type="SAM" id="MobiDB-lite"/>
    </source>
</evidence>
<name>A0A9Q0E7Z5_9TELE</name>
<feature type="domain" description="RZ-type" evidence="10">
    <location>
        <begin position="2819"/>
        <end position="2889"/>
    </location>
</feature>
<keyword evidence="6" id="KW-0391">Immunity</keyword>
<dbReference type="PANTHER" id="PTHR22605:SF18">
    <property type="entry name" value="E3 UBIQUITIN-PROTEIN LIGASE RNF213-ALPHA"/>
    <property type="match status" value="1"/>
</dbReference>
<dbReference type="InterPro" id="IPR013083">
    <property type="entry name" value="Znf_RING/FYVE/PHD"/>
</dbReference>
<dbReference type="GO" id="GO:0016887">
    <property type="term" value="F:ATP hydrolysis activity"/>
    <property type="evidence" value="ECO:0007669"/>
    <property type="project" value="InterPro"/>
</dbReference>
<feature type="compositionally biased region" description="Basic and acidic residues" evidence="8">
    <location>
        <begin position="407"/>
        <end position="417"/>
    </location>
</feature>
<dbReference type="PANTHER" id="PTHR22605">
    <property type="entry name" value="RZ-TYPE DOMAIN-CONTAINING PROTEIN"/>
    <property type="match status" value="1"/>
</dbReference>
<feature type="compositionally biased region" description="Basic residues" evidence="8">
    <location>
        <begin position="423"/>
        <end position="432"/>
    </location>
</feature>
<evidence type="ECO:0000256" key="5">
    <source>
        <dbReference type="ARBA" id="ARBA00022833"/>
    </source>
</evidence>
<dbReference type="InterPro" id="IPR046439">
    <property type="entry name" value="ZF_RZ_dom"/>
</dbReference>
<feature type="compositionally biased region" description="Basic residues" evidence="8">
    <location>
        <begin position="68"/>
        <end position="79"/>
    </location>
</feature>
<dbReference type="SMART" id="SM00184">
    <property type="entry name" value="RING"/>
    <property type="match status" value="1"/>
</dbReference>
<feature type="compositionally biased region" description="Basic and acidic residues" evidence="8">
    <location>
        <begin position="503"/>
        <end position="518"/>
    </location>
</feature>
<dbReference type="SUPFAM" id="SSF57850">
    <property type="entry name" value="RING/U-box"/>
    <property type="match status" value="1"/>
</dbReference>
<dbReference type="PROSITE" id="PS50089">
    <property type="entry name" value="ZF_RING_2"/>
    <property type="match status" value="1"/>
</dbReference>
<sequence length="3543" mass="399791">MKCPACDQTVAKTANFCSACGLRLTTQPVVHKTYAKSPLSNIPEPVESHESNDTPKQLIAEAPEDTRVRKKKKRTRKKNNGPVSTNEESMTSGLLSMNDNLPNRQGESSERDCNANEVDDNPGPLIDACSAPESQPRSLEAHGTIRPSEGTIDNQNTGDNTHKNPVTDSLSIATPDNKTQGESTVPKTTQVESTKSAQVESTKSDQVESTKSAQVESTKSAQVESTKSAQVESTKSAQVESTKSAQVESTKSAQVESTKSTQVESSKSAQVESTQSAQVESTKSAQVESTQSAEVESTQSAEVESTKSTQVESTKSAQVESTKSAQVESTKSAQVESTKSTQVESSKSDQVESTKSTQVESSKSAQVESTQLAQVESTQSAQVESTKSDQVDLISSTNLGENTTHQEGTDGEKKTDQKNPNGKTKKKNAKNKNTKEDENANATLQSKKLVKRDPQDQQVKQNPTGEQFPAAEEKVEHVGSSVDAEAKTRQSGPGEGVAPGSPDDIKRTKDNRDTDSKKQIKPPPKRINNSTTPVSAKDKITVYFHAVVSKDFKLEPEDRIFIRAGNPIGTWEKNIAEVFMTNLPEMLVQLINSMISDSLHRWISVLPLLNFLQTTSKPFQPVPPSRLDSSWTGLQRITKADFNSQERQALLNLMSSNKHLVEIDPLTARSWMYLMPMDQLVECSLITNVQLLDILHIFYQKTSLDITYSNHQCLLEHKYRASSVAYGRECVAAAVKLLAKICKGVKPSQFGPVYTDIPVACLNLITLVADFAQNRDEGQKCALEAVTSLCQAKQEGTLFSRIKINWKFGNLISAIIQKSWPKQSQEKDQDEEVVRHLLSWTAAKDVFKLHGADEKLIEKLSLDARDRIAIAISSFSAITDKLVNGNIKMNLLKFILGRRDAFLALLEIGCFAENPLYQDYDIMCTLLKHRESEMTAVYYEKDLVDIVVKMSHKLEEHMTVDVQNLEASQQNTIETMGLADFMEVHTFHGLSSPMAGVVTYYNLDLDVRAMAEVLYTFKDSYLFKPCYAEYQNTYNCLKDGSLKLGAVDALFKDYTDKYKELAQDFDVMCRVDDSDDKRWIRQTVVQIQQYHELHLAVASVQAIMRVKETLCLQGDFDILQTLLDVTHEDFKDEPLSRIDNNLNEAKMVLVDINSARRNCLKQLGLRRQFVHWVKESLEDINELKVFVDLASIYAGENDLDVDRVACFHDAVLGYSPMLYDLKKDSGFQTFKGVLDKLWRALDNDSDLPKKLRDTARHLEWLKTVKESHGSVELSSLSLASSINTKGTYVISAHNVKKLCLDTALKLQIPEEHGEGEEMRWYTLEDLRELQNKLMLMSGKGDQGQHDVDHFAEESSDRIQSYLSRHYTVPADQCSAAAVFRDRLSVGVVSSERAGVGKSLYIKRLHGKLERSSEKPSVLKCIRLIEPKVDENAILQSLLESTKGRDLTIFHLDVTSSVRKGLHDFLFKLLILGYLMDSEGMMWRCSNEQLISDQSPGRLHFDLGDMRDEDLAPFLIRKKWESEPHPYIFFNGDHVSMTFIGFHLEPNENYGFDSVLFFDEANTTEAISSIKEIICDHTVKEELHIKPDLESIDVIDLNLYESLYDALNQYYVYLGGQKYVDLGLGTHRVKCRVHNDFRLIVIEEKEVVYKQFPIPLINRLEKHYLDIHTVLKKEQKRLPKVESERLSKVYFEEQKTSCLADFILAHMDLDTHCHASFTEVTTFSRLLTASDLEQLEQLFHSVELLSLQQFDTEQSFLKKIRLFFTTQHGGNNGDGNKILMIQSDFDETSHSAHLIASAKYSSINEINKIRQDNVENKIFVYFITKLPRTEGGTSYVGFHGGPWKSVHIDDLRKSKDIVSDIKALRNLTISELFDENRTQPEAMEHDDMYSDGWDSVLDTTALVRSCVQSAVGMLRDQVESGYRSTRRVEILLTLLHDSDDFRGEFLRIVKRRLHSLLLTRDGNTITTKSNWVMKEASNIDALQEGGTFRHTLWKRVQAVVIPYLAQLVSVIDRDQNLDILLPGNCNEPLKTLWLDIFSTEKLLDVPSLPIDLSSATGTILVQNCFALDKSMSCSMPFSWRIKDYLEELWVYALQQEGQTQSQFDEFFWKTPLGRSIEKANPEMQSEFFQRYLQDFISMTMNVTSQENLQLLRSALNCCVNEMQSRRMETDQVGTSLPSVHAAYYEYKNRLQNFSRMVNLEPRITQYLLRNQHAQKGVELVLDVYAAIACVEFLEPIDLETDCKRQAWLRQVKKLQVPIELICSQDSMSHYGDRSKTMVCRVQAGWNRIFIMSLFVEHMLLGDGVALNLTPLVLDNMRLLGQVLEKNSDLKVQQSFEDVIGVLKACKDGVVQRIFRFGLQLCPMCMRDPPDPLSLPCGHIYCVSCIKQWLALGNMFCPLCKQPVPDNISMVPSEELRIQVHQHATFRKQCNAFFIDLVTTVCFKDSTPPCRAIILHLLSFLMVDAKSLPIFEGDRQILTKVLSPFDDSVDKNPVVRSVVLKLLLKYSFDEVEDFLQQHLTEVEQSNILEETDKTELYSLYINCLEDSMFERTQFRSGAEQQAYLLEERTFLADFTHSAIPEEGATVQHLQQVARVRMDLDSAATLLVQQTMNGVGQGEIPAFLASVAELCSQSRNDWFRVYLIRKICDQHGVEFVQRLLKGEALRWIFPEEVFQQSQDDSPVIDHFLVCGEDYKKIRDALSKVLVEGSVDVLDKAYETSKCSPQKKTTYLLLALYREVTSLYGYANHARHPTPQALAKALVANGLGPLVVVPGAPAGCSALVELTVHMASVLLCGTRRVLVPLRNLAQAPGHMQRSFLPTMPEDMQFVARQAMGPVQWYYCPNNHPCTIGECGQPIERSRCPDCGADIGGVDHIALPGFTAAQAQADRTQTGHVLGDPGRRDHPDALDTKDMSPVPFSLVRMLTHMAMWLGAWTDPQVMSQIIRPPVAEPGNFLLGHLLKDLEQVTRALGKGTDDTVQVVHLLLCSLLDPQQAQQWPDPYDDLLSTKGHRNGWEMSVSNTVILPQLKHLDKLLKDANALVRADARVSHDPVFRLAFGDPCLFLASLPQGSLLHSQAVWSCREKVSLPGLAHVVEQHDGKDTLPLLWRFLHKEAELRLVKFLPDILSLQKNLVKRFQNVGDLPFRTIADFLHGQKTVSMKDWYRKGINIVLTTWNQLRVSLATNGEIKIPAELCDEDRDLDSDFRMLLPRRQGPGLCSTALVSYLIALQNDLVRCVEKHTGEQTSYEVSPADVTDLHMIRYELAKDLMPLVLANTQYSIEPGRKTLHQYDLAKIQQQVLTHFLQGRPIITFQGLPTLVNRHDRDYVIILKDVKDKVKQEALQSLTSTCLAAELRSYSEVCDALSTVEVALGFLAMTGGVPHMLLAGYLEEVLQMQDQTPPHVFKALSMCRLTHCVALWQLLTSLKSQNMMRLKRDPFAGFPAEYKQALGDEDRRLLSSFFSKTVADGFLLEIHELLQLELKKPAAHRDFSPQWGLKDTVVAYMERKDLDVWPEVEELFPQQISLAQAVEAWKFSVAFKQGHSDQRS</sequence>
<dbReference type="GO" id="GO:0002040">
    <property type="term" value="P:sprouting angiogenesis"/>
    <property type="evidence" value="ECO:0007669"/>
    <property type="project" value="TreeGrafter"/>
</dbReference>
<keyword evidence="2" id="KW-0963">Cytoplasm</keyword>
<feature type="region of interest" description="Disordered" evidence="8">
    <location>
        <begin position="39"/>
        <end position="533"/>
    </location>
</feature>
<dbReference type="GO" id="GO:0006511">
    <property type="term" value="P:ubiquitin-dependent protein catabolic process"/>
    <property type="evidence" value="ECO:0007669"/>
    <property type="project" value="TreeGrafter"/>
</dbReference>
<protein>
    <submittedName>
        <fullName evidence="11">Uncharacterized protein</fullName>
    </submittedName>
</protein>
<evidence type="ECO:0000256" key="1">
    <source>
        <dbReference type="ARBA" id="ARBA00004496"/>
    </source>
</evidence>
<keyword evidence="5" id="KW-0862">Zinc</keyword>
<feature type="compositionally biased region" description="Polar residues" evidence="8">
    <location>
        <begin position="456"/>
        <end position="465"/>
    </location>
</feature>
<dbReference type="GO" id="GO:0008270">
    <property type="term" value="F:zinc ion binding"/>
    <property type="evidence" value="ECO:0007669"/>
    <property type="project" value="UniProtKB-KW"/>
</dbReference>
<gene>
    <name evidence="11" type="ORF">NHX12_032521</name>
</gene>
<dbReference type="Pfam" id="PF13920">
    <property type="entry name" value="zf-C3HC4_3"/>
    <property type="match status" value="1"/>
</dbReference>
<feature type="compositionally biased region" description="Polar residues" evidence="8">
    <location>
        <begin position="81"/>
        <end position="106"/>
    </location>
</feature>
<feature type="compositionally biased region" description="Polar residues" evidence="8">
    <location>
        <begin position="393"/>
        <end position="406"/>
    </location>
</feature>
<comment type="subcellular location">
    <subcellularLocation>
        <location evidence="1">Cytoplasm</location>
    </subcellularLocation>
</comment>
<feature type="region of interest" description="Disordered" evidence="8">
    <location>
        <begin position="2889"/>
        <end position="2908"/>
    </location>
</feature>
<dbReference type="GO" id="GO:2000051">
    <property type="term" value="P:negative regulation of non-canonical Wnt signaling pathway"/>
    <property type="evidence" value="ECO:0007669"/>
    <property type="project" value="TreeGrafter"/>
</dbReference>
<keyword evidence="12" id="KW-1185">Reference proteome</keyword>
<evidence type="ECO:0000313" key="12">
    <source>
        <dbReference type="Proteomes" id="UP001148018"/>
    </source>
</evidence>
<proteinExistence type="predicted"/>
<evidence type="ECO:0000256" key="6">
    <source>
        <dbReference type="ARBA" id="ARBA00022859"/>
    </source>
</evidence>
<keyword evidence="4 7" id="KW-0863">Zinc-finger</keyword>
<dbReference type="GO" id="GO:0002376">
    <property type="term" value="P:immune system process"/>
    <property type="evidence" value="ECO:0007669"/>
    <property type="project" value="UniProtKB-KW"/>
</dbReference>
<dbReference type="InterPro" id="IPR001841">
    <property type="entry name" value="Znf_RING"/>
</dbReference>
<evidence type="ECO:0000313" key="11">
    <source>
        <dbReference type="EMBL" id="KAJ3601553.1"/>
    </source>
</evidence>
<accession>A0A9Q0E7Z5</accession>
<dbReference type="Proteomes" id="UP001148018">
    <property type="component" value="Unassembled WGS sequence"/>
</dbReference>
<dbReference type="PROSITE" id="PS51981">
    <property type="entry name" value="ZF_RZ"/>
    <property type="match status" value="1"/>
</dbReference>
<reference evidence="11" key="1">
    <citation type="submission" date="2022-07" db="EMBL/GenBank/DDBJ databases">
        <title>Chromosome-level genome of Muraenolepis orangiensis.</title>
        <authorList>
            <person name="Kim J."/>
        </authorList>
    </citation>
    <scope>NUCLEOTIDE SEQUENCE</scope>
    <source>
        <strain evidence="11">KU_S4_2022</strain>
        <tissue evidence="11">Muscle</tissue>
    </source>
</reference>
<feature type="compositionally biased region" description="Polar residues" evidence="8">
    <location>
        <begin position="151"/>
        <end position="201"/>
    </location>
</feature>
<dbReference type="OrthoDB" id="2423195at2759"/>
<evidence type="ECO:0000259" key="9">
    <source>
        <dbReference type="PROSITE" id="PS50089"/>
    </source>
</evidence>
<organism evidence="11 12">
    <name type="scientific">Muraenolepis orangiensis</name>
    <name type="common">Patagonian moray cod</name>
    <dbReference type="NCBI Taxonomy" id="630683"/>
    <lineage>
        <taxon>Eukaryota</taxon>
        <taxon>Metazoa</taxon>
        <taxon>Chordata</taxon>
        <taxon>Craniata</taxon>
        <taxon>Vertebrata</taxon>
        <taxon>Euteleostomi</taxon>
        <taxon>Actinopterygii</taxon>
        <taxon>Neopterygii</taxon>
        <taxon>Teleostei</taxon>
        <taxon>Neoteleostei</taxon>
        <taxon>Acanthomorphata</taxon>
        <taxon>Zeiogadaria</taxon>
        <taxon>Gadariae</taxon>
        <taxon>Gadiformes</taxon>
        <taxon>Muraenolepidoidei</taxon>
        <taxon>Muraenolepididae</taxon>
        <taxon>Muraenolepis</taxon>
    </lineage>
</organism>
<dbReference type="Gene3D" id="3.30.40.10">
    <property type="entry name" value="Zinc/RING finger domain, C3HC4 (zinc finger)"/>
    <property type="match status" value="1"/>
</dbReference>
<dbReference type="CDD" id="cd16561">
    <property type="entry name" value="RING-HC_RNF213"/>
    <property type="match status" value="1"/>
</dbReference>
<evidence type="ECO:0000256" key="7">
    <source>
        <dbReference type="PROSITE-ProRule" id="PRU00175"/>
    </source>
</evidence>
<dbReference type="InterPro" id="IPR031248">
    <property type="entry name" value="RNF213"/>
</dbReference>
<evidence type="ECO:0000259" key="10">
    <source>
        <dbReference type="PROSITE" id="PS51981"/>
    </source>
</evidence>
<dbReference type="GO" id="GO:0016020">
    <property type="term" value="C:membrane"/>
    <property type="evidence" value="ECO:0007669"/>
    <property type="project" value="TreeGrafter"/>
</dbReference>